<comment type="similarity">
    <text evidence="2">Belongs to the ustYa family.</text>
</comment>
<proteinExistence type="inferred from homology"/>
<evidence type="ECO:0008006" key="6">
    <source>
        <dbReference type="Google" id="ProtNLM"/>
    </source>
</evidence>
<dbReference type="GeneID" id="19193906"/>
<evidence type="ECO:0000256" key="2">
    <source>
        <dbReference type="ARBA" id="ARBA00035112"/>
    </source>
</evidence>
<keyword evidence="3" id="KW-1133">Transmembrane helix</keyword>
<dbReference type="AlphaFoldDB" id="W9WIZ1"/>
<reference evidence="4 5" key="1">
    <citation type="submission" date="2013-03" db="EMBL/GenBank/DDBJ databases">
        <title>The Genome Sequence of Cladophialophora psammophila CBS 110553.</title>
        <authorList>
            <consortium name="The Broad Institute Genomics Platform"/>
            <person name="Cuomo C."/>
            <person name="de Hoog S."/>
            <person name="Gorbushina A."/>
            <person name="Walker B."/>
            <person name="Young S.K."/>
            <person name="Zeng Q."/>
            <person name="Gargeya S."/>
            <person name="Fitzgerald M."/>
            <person name="Haas B."/>
            <person name="Abouelleil A."/>
            <person name="Allen A.W."/>
            <person name="Alvarado L."/>
            <person name="Arachchi H.M."/>
            <person name="Berlin A.M."/>
            <person name="Chapman S.B."/>
            <person name="Gainer-Dewar J."/>
            <person name="Goldberg J."/>
            <person name="Griggs A."/>
            <person name="Gujja S."/>
            <person name="Hansen M."/>
            <person name="Howarth C."/>
            <person name="Imamovic A."/>
            <person name="Ireland A."/>
            <person name="Larimer J."/>
            <person name="McCowan C."/>
            <person name="Murphy C."/>
            <person name="Pearson M."/>
            <person name="Poon T.W."/>
            <person name="Priest M."/>
            <person name="Roberts A."/>
            <person name="Saif S."/>
            <person name="Shea T."/>
            <person name="Sisk P."/>
            <person name="Sykes S."/>
            <person name="Wortman J."/>
            <person name="Nusbaum C."/>
            <person name="Birren B."/>
        </authorList>
    </citation>
    <scope>NUCLEOTIDE SEQUENCE [LARGE SCALE GENOMIC DNA]</scope>
    <source>
        <strain evidence="4 5">CBS 110553</strain>
    </source>
</reference>
<gene>
    <name evidence="4" type="ORF">A1O5_09210</name>
</gene>
<comment type="pathway">
    <text evidence="1">Mycotoxin biosynthesis.</text>
</comment>
<feature type="transmembrane region" description="Helical" evidence="3">
    <location>
        <begin position="43"/>
        <end position="65"/>
    </location>
</feature>
<name>W9WIZ1_9EURO</name>
<organism evidence="4 5">
    <name type="scientific">Cladophialophora psammophila CBS 110553</name>
    <dbReference type="NCBI Taxonomy" id="1182543"/>
    <lineage>
        <taxon>Eukaryota</taxon>
        <taxon>Fungi</taxon>
        <taxon>Dikarya</taxon>
        <taxon>Ascomycota</taxon>
        <taxon>Pezizomycotina</taxon>
        <taxon>Eurotiomycetes</taxon>
        <taxon>Chaetothyriomycetidae</taxon>
        <taxon>Chaetothyriales</taxon>
        <taxon>Herpotrichiellaceae</taxon>
        <taxon>Cladophialophora</taxon>
    </lineage>
</organism>
<dbReference type="OrthoDB" id="3687641at2759"/>
<evidence type="ECO:0000256" key="3">
    <source>
        <dbReference type="SAM" id="Phobius"/>
    </source>
</evidence>
<sequence>MAECSTYHHNLTDDSKDSDTLLGGGDHGEKEAAPIRSRPYQGWGTVLTFALVSLLCILLVVDITLRITNLAEKRKDGSRLHRSFGSNESYMSLDHKYDHLWDHEFAANNAVVYIPPDGKSLGVGSDEEIEPGAITMFHQLHCLTSIRKIMQFAREGGQIGLDNRDDHHWPHCLYYLRQAILCNADGTIERPPPMVNGTRGMINGAHDMRVCRDPSELYELREKYGSRAKNEPLSGLSRINSSSETI</sequence>
<dbReference type="PANTHER" id="PTHR33365:SF4">
    <property type="entry name" value="CYCLOCHLOROTINE BIOSYNTHESIS PROTEIN O"/>
    <property type="match status" value="1"/>
</dbReference>
<dbReference type="eggNOG" id="ENOG502RXIB">
    <property type="taxonomic scope" value="Eukaryota"/>
</dbReference>
<evidence type="ECO:0000313" key="5">
    <source>
        <dbReference type="Proteomes" id="UP000019471"/>
    </source>
</evidence>
<accession>W9WIZ1</accession>
<dbReference type="PANTHER" id="PTHR33365">
    <property type="entry name" value="YALI0B05434P"/>
    <property type="match status" value="1"/>
</dbReference>
<dbReference type="RefSeq" id="XP_007747979.1">
    <property type="nucleotide sequence ID" value="XM_007749789.1"/>
</dbReference>
<keyword evidence="3" id="KW-0812">Transmembrane</keyword>
<protein>
    <recommendedName>
        <fullName evidence="6">Oxidase ustYa</fullName>
    </recommendedName>
</protein>
<dbReference type="Pfam" id="PF11807">
    <property type="entry name" value="UstYa"/>
    <property type="match status" value="1"/>
</dbReference>
<dbReference type="Proteomes" id="UP000019471">
    <property type="component" value="Unassembled WGS sequence"/>
</dbReference>
<evidence type="ECO:0000256" key="1">
    <source>
        <dbReference type="ARBA" id="ARBA00004685"/>
    </source>
</evidence>
<comment type="caution">
    <text evidence="4">The sequence shown here is derived from an EMBL/GenBank/DDBJ whole genome shotgun (WGS) entry which is preliminary data.</text>
</comment>
<dbReference type="HOGENOM" id="CLU_1128961_0_0_1"/>
<dbReference type="GO" id="GO:0043386">
    <property type="term" value="P:mycotoxin biosynthetic process"/>
    <property type="evidence" value="ECO:0007669"/>
    <property type="project" value="InterPro"/>
</dbReference>
<keyword evidence="3" id="KW-0472">Membrane</keyword>
<dbReference type="InterPro" id="IPR021765">
    <property type="entry name" value="UstYa-like"/>
</dbReference>
<dbReference type="EMBL" id="AMGX01000015">
    <property type="protein sequence ID" value="EXJ67863.1"/>
    <property type="molecule type" value="Genomic_DNA"/>
</dbReference>
<keyword evidence="5" id="KW-1185">Reference proteome</keyword>
<evidence type="ECO:0000313" key="4">
    <source>
        <dbReference type="EMBL" id="EXJ67863.1"/>
    </source>
</evidence>
<dbReference type="STRING" id="1182543.W9WIZ1"/>